<evidence type="ECO:0000313" key="5">
    <source>
        <dbReference type="Proteomes" id="UP001497525"/>
    </source>
</evidence>
<evidence type="ECO:0000256" key="1">
    <source>
        <dbReference type="PROSITE-ProRule" id="PRU00267"/>
    </source>
</evidence>
<dbReference type="GO" id="GO:0005634">
    <property type="term" value="C:nucleus"/>
    <property type="evidence" value="ECO:0007669"/>
    <property type="project" value="UniProtKB-UniRule"/>
</dbReference>
<dbReference type="InterPro" id="IPR009071">
    <property type="entry name" value="HMG_box_dom"/>
</dbReference>
<keyword evidence="1" id="KW-0238">DNA-binding</keyword>
<dbReference type="InterPro" id="IPR036910">
    <property type="entry name" value="HMG_box_dom_sf"/>
</dbReference>
<dbReference type="Proteomes" id="UP001497525">
    <property type="component" value="Unassembled WGS sequence"/>
</dbReference>
<protein>
    <recommendedName>
        <fullName evidence="3">HMG box domain-containing protein</fullName>
    </recommendedName>
</protein>
<feature type="DNA-binding region" description="HMG box" evidence="1">
    <location>
        <begin position="19"/>
        <end position="84"/>
    </location>
</feature>
<evidence type="ECO:0000259" key="3">
    <source>
        <dbReference type="PROSITE" id="PS50118"/>
    </source>
</evidence>
<comment type="caution">
    <text evidence="4">The sequence shown here is derived from an EMBL/GenBank/DDBJ whole genome shotgun (WGS) entry which is preliminary data.</text>
</comment>
<accession>A0AAV2TTB7</accession>
<keyword evidence="1" id="KW-0539">Nucleus</keyword>
<dbReference type="Gene3D" id="1.10.30.10">
    <property type="entry name" value="High mobility group box domain"/>
    <property type="match status" value="1"/>
</dbReference>
<gene>
    <name evidence="4" type="ORF">CDAUBV1_LOCUS15718</name>
</gene>
<sequence>MAKCPISHAQTEKLSGQKNKRTPGPYALFVQSKKSLYKGDMAEFAQRCACEWRHLSPVLKEKFQKRAKELRAKSAKRTSNPAYLKFVNDTYQCLRKRHPDWTSKRIREQLMKNYQKLKCKCNKKH</sequence>
<dbReference type="CDD" id="cd00084">
    <property type="entry name" value="HMG-box_SF"/>
    <property type="match status" value="1"/>
</dbReference>
<evidence type="ECO:0000256" key="2">
    <source>
        <dbReference type="SAM" id="MobiDB-lite"/>
    </source>
</evidence>
<organism evidence="4 5">
    <name type="scientific">Calicophoron daubneyi</name>
    <name type="common">Rumen fluke</name>
    <name type="synonym">Paramphistomum daubneyi</name>
    <dbReference type="NCBI Taxonomy" id="300641"/>
    <lineage>
        <taxon>Eukaryota</taxon>
        <taxon>Metazoa</taxon>
        <taxon>Spiralia</taxon>
        <taxon>Lophotrochozoa</taxon>
        <taxon>Platyhelminthes</taxon>
        <taxon>Trematoda</taxon>
        <taxon>Digenea</taxon>
        <taxon>Plagiorchiida</taxon>
        <taxon>Pronocephalata</taxon>
        <taxon>Paramphistomoidea</taxon>
        <taxon>Paramphistomidae</taxon>
        <taxon>Calicophoron</taxon>
    </lineage>
</organism>
<feature type="compositionally biased region" description="Polar residues" evidence="2">
    <location>
        <begin position="8"/>
        <end position="17"/>
    </location>
</feature>
<dbReference type="SUPFAM" id="SSF47095">
    <property type="entry name" value="HMG-box"/>
    <property type="match status" value="1"/>
</dbReference>
<dbReference type="PROSITE" id="PS50118">
    <property type="entry name" value="HMG_BOX_2"/>
    <property type="match status" value="1"/>
</dbReference>
<dbReference type="Pfam" id="PF09011">
    <property type="entry name" value="HMG_box_2"/>
    <property type="match status" value="1"/>
</dbReference>
<reference evidence="4" key="1">
    <citation type="submission" date="2024-06" db="EMBL/GenBank/DDBJ databases">
        <authorList>
            <person name="Liu X."/>
            <person name="Lenzi L."/>
            <person name="Haldenby T S."/>
            <person name="Uol C."/>
        </authorList>
    </citation>
    <scope>NUCLEOTIDE SEQUENCE</scope>
</reference>
<name>A0AAV2TTB7_CALDB</name>
<evidence type="ECO:0000313" key="4">
    <source>
        <dbReference type="EMBL" id="CAL5140395.1"/>
    </source>
</evidence>
<dbReference type="AlphaFoldDB" id="A0AAV2TTB7"/>
<proteinExistence type="predicted"/>
<feature type="region of interest" description="Disordered" evidence="2">
    <location>
        <begin position="1"/>
        <end position="24"/>
    </location>
</feature>
<feature type="domain" description="HMG box" evidence="3">
    <location>
        <begin position="19"/>
        <end position="84"/>
    </location>
</feature>
<dbReference type="GO" id="GO:0003677">
    <property type="term" value="F:DNA binding"/>
    <property type="evidence" value="ECO:0007669"/>
    <property type="project" value="UniProtKB-UniRule"/>
</dbReference>
<dbReference type="EMBL" id="CAXLJL010000711">
    <property type="protein sequence ID" value="CAL5140395.1"/>
    <property type="molecule type" value="Genomic_DNA"/>
</dbReference>